<dbReference type="NCBIfam" id="TIGR01164">
    <property type="entry name" value="rplP_bact"/>
    <property type="match status" value="1"/>
</dbReference>
<dbReference type="InterPro" id="IPR047873">
    <property type="entry name" value="Ribosomal_uL16"/>
</dbReference>
<dbReference type="EMBL" id="MT117918">
    <property type="protein sequence ID" value="QJH88436.1"/>
    <property type="molecule type" value="Genomic_DNA"/>
</dbReference>
<keyword evidence="3 4" id="KW-0687">Ribonucleoprotein</keyword>
<dbReference type="InterPro" id="IPR020798">
    <property type="entry name" value="Ribosomal_uL16_CS"/>
</dbReference>
<keyword evidence="5 6" id="KW-0934">Plastid</keyword>
<keyword evidence="2 4" id="KW-0689">Ribosomal protein</keyword>
<dbReference type="Pfam" id="PF00252">
    <property type="entry name" value="Ribosomal_L16"/>
    <property type="match status" value="1"/>
</dbReference>
<keyword evidence="5 6" id="KW-0150">Chloroplast</keyword>
<dbReference type="AlphaFoldDB" id="A0A6M3WWA9"/>
<gene>
    <name evidence="6" type="primary">rpl16</name>
</gene>
<evidence type="ECO:0000256" key="2">
    <source>
        <dbReference type="ARBA" id="ARBA00022980"/>
    </source>
</evidence>
<dbReference type="GO" id="GO:0019843">
    <property type="term" value="F:rRNA binding"/>
    <property type="evidence" value="ECO:0007669"/>
    <property type="project" value="InterPro"/>
</dbReference>
<dbReference type="PANTHER" id="PTHR12220">
    <property type="entry name" value="50S/60S RIBOSOMAL PROTEIN L16"/>
    <property type="match status" value="1"/>
</dbReference>
<reference evidence="6" key="1">
    <citation type="journal article" date="2020" name="J. Phycol.">
        <title>The Organelle Genomes in the Photosynthetic Red Algal Parasite Pterocladiophila hemisphaerica (Florideophyceae, Rhodophyta) Have Elevated Substitution Rates and Extreme Gene Loss in the Plastid Genome.</title>
        <authorList>
            <person name="Preuss M."/>
            <person name="Verbruggen H."/>
            <person name="Zuccarello G.C."/>
        </authorList>
    </citation>
    <scope>NUCLEOTIDE SEQUENCE</scope>
</reference>
<evidence type="ECO:0000256" key="4">
    <source>
        <dbReference type="RuleBase" id="RU004413"/>
    </source>
</evidence>
<protein>
    <recommendedName>
        <fullName evidence="5">50S ribosomal protein L16, chloroplastic</fullName>
    </recommendedName>
</protein>
<dbReference type="GO" id="GO:0032543">
    <property type="term" value="P:mitochondrial translation"/>
    <property type="evidence" value="ECO:0007669"/>
    <property type="project" value="TreeGrafter"/>
</dbReference>
<dbReference type="PRINTS" id="PR00060">
    <property type="entry name" value="RIBOSOMALL16"/>
</dbReference>
<dbReference type="SUPFAM" id="SSF54686">
    <property type="entry name" value="Ribosomal protein L16p/L10e"/>
    <property type="match status" value="1"/>
</dbReference>
<evidence type="ECO:0000256" key="5">
    <source>
        <dbReference type="RuleBase" id="RU004415"/>
    </source>
</evidence>
<geneLocation type="chloroplast" evidence="6"/>
<dbReference type="Gene3D" id="3.90.1170.10">
    <property type="entry name" value="Ribosomal protein L10e/L16"/>
    <property type="match status" value="1"/>
</dbReference>
<dbReference type="GO" id="GO:0003735">
    <property type="term" value="F:structural constituent of ribosome"/>
    <property type="evidence" value="ECO:0007669"/>
    <property type="project" value="InterPro"/>
</dbReference>
<dbReference type="PANTHER" id="PTHR12220:SF13">
    <property type="entry name" value="LARGE RIBOSOMAL SUBUNIT PROTEIN UL16M"/>
    <property type="match status" value="1"/>
</dbReference>
<dbReference type="InterPro" id="IPR036920">
    <property type="entry name" value="Ribosomal_uL16_sf"/>
</dbReference>
<comment type="subcellular location">
    <subcellularLocation>
        <location evidence="5">Plastid</location>
        <location evidence="5">Chloroplast</location>
    </subcellularLocation>
</comment>
<organism evidence="6">
    <name type="scientific">Pterocladiophila hemisphaerica</name>
    <dbReference type="NCBI Taxonomy" id="2712948"/>
    <lineage>
        <taxon>Eukaryota</taxon>
        <taxon>Rhodophyta</taxon>
        <taxon>Florideophyceae</taxon>
        <taxon>Rhodymeniophycidae</taxon>
        <taxon>Gracilariales</taxon>
        <taxon>Pterocladiophilaceae</taxon>
        <taxon>Pterocladiophila</taxon>
    </lineage>
</organism>
<dbReference type="CDD" id="cd01433">
    <property type="entry name" value="Ribosomal_L16_L10e"/>
    <property type="match status" value="1"/>
</dbReference>
<name>A0A6M3WWA9_9FLOR</name>
<dbReference type="InterPro" id="IPR016180">
    <property type="entry name" value="Ribosomal_uL16_dom"/>
</dbReference>
<dbReference type="InterPro" id="IPR000114">
    <property type="entry name" value="Ribosomal_uL16_bact-type"/>
</dbReference>
<sequence>MSNNNTITLKKQHRGNLKGKALKNNSILFGDYGLKSLESKWITSKQIESVKRTVTKALKKTGSLFIRIQANKPVTKKASETRMGSGKGNINSWVAKIKREQIILEIKGISFVSAKNIMKLASYKLSVKTQCLQSI</sequence>
<evidence type="ECO:0000313" key="6">
    <source>
        <dbReference type="EMBL" id="QJH88436.1"/>
    </source>
</evidence>
<comment type="similarity">
    <text evidence="1 4">Belongs to the universal ribosomal protein uL16 family.</text>
</comment>
<accession>A0A6M3WWA9</accession>
<dbReference type="GO" id="GO:0009507">
    <property type="term" value="C:chloroplast"/>
    <property type="evidence" value="ECO:0007669"/>
    <property type="project" value="UniProtKB-SubCell"/>
</dbReference>
<dbReference type="GO" id="GO:0005762">
    <property type="term" value="C:mitochondrial large ribosomal subunit"/>
    <property type="evidence" value="ECO:0007669"/>
    <property type="project" value="TreeGrafter"/>
</dbReference>
<evidence type="ECO:0000256" key="1">
    <source>
        <dbReference type="ARBA" id="ARBA00008931"/>
    </source>
</evidence>
<proteinExistence type="inferred from homology"/>
<dbReference type="PROSITE" id="PS00701">
    <property type="entry name" value="RIBOSOMAL_L16_2"/>
    <property type="match status" value="1"/>
</dbReference>
<evidence type="ECO:0000256" key="3">
    <source>
        <dbReference type="ARBA" id="ARBA00023274"/>
    </source>
</evidence>
<comment type="subunit">
    <text evidence="5">Part of the 50S ribosomal subunit.</text>
</comment>